<dbReference type="Pfam" id="PF00630">
    <property type="entry name" value="Filamin"/>
    <property type="match status" value="2"/>
</dbReference>
<dbReference type="InterPro" id="IPR014756">
    <property type="entry name" value="Ig_E-set"/>
</dbReference>
<evidence type="ECO:0000256" key="3">
    <source>
        <dbReference type="PROSITE-ProRule" id="PRU00087"/>
    </source>
</evidence>
<dbReference type="Gene3D" id="2.60.40.10">
    <property type="entry name" value="Immunoglobulins"/>
    <property type="match status" value="2"/>
</dbReference>
<evidence type="ECO:0008006" key="6">
    <source>
        <dbReference type="Google" id="ProtNLM"/>
    </source>
</evidence>
<evidence type="ECO:0000313" key="4">
    <source>
        <dbReference type="EnsemblMetazoa" id="GAUT014791-PA"/>
    </source>
</evidence>
<feature type="repeat" description="Filamin" evidence="3">
    <location>
        <begin position="57"/>
        <end position="150"/>
    </location>
</feature>
<dbReference type="PROSITE" id="PS50194">
    <property type="entry name" value="FILAMIN_REPEAT"/>
    <property type="match status" value="2"/>
</dbReference>
<keyword evidence="5" id="KW-1185">Reference proteome</keyword>
<comment type="similarity">
    <text evidence="1">Belongs to the filamin family.</text>
</comment>
<dbReference type="InterPro" id="IPR044801">
    <property type="entry name" value="Filamin"/>
</dbReference>
<dbReference type="PANTHER" id="PTHR38537:SF8">
    <property type="entry name" value="FILAMIN-A"/>
    <property type="match status" value="1"/>
</dbReference>
<dbReference type="GO" id="GO:0030036">
    <property type="term" value="P:actin cytoskeleton organization"/>
    <property type="evidence" value="ECO:0007669"/>
    <property type="project" value="InterPro"/>
</dbReference>
<sequence length="264" mass="29531">MFKSSQEIRLNTSEAAAAGRYTNNSSREDFCIFGKYQKTPDADDKYCTSAHQVFVAPELTDTSRVQLLHFPNGAVRINSEITFIIKRNGVKGNFEVKLESPSGRIIYVPLKINDPERFEVKFLITEAGLYKVHIKCNSVLLPKSPYILVSITGTEMDTEFNRKPQLPVFRSDASKVVQYGLSTHLRIGLNKKNEFTVDGSRAGNNILFVGICGPKGQCDEVVIKHEGKNIYKVTYQIQDPGQYILAAKWGDEHISGSPFTLSAM</sequence>
<name>A0A1A9UTH3_GLOAU</name>
<dbReference type="InterPro" id="IPR013783">
    <property type="entry name" value="Ig-like_fold"/>
</dbReference>
<dbReference type="Proteomes" id="UP000078200">
    <property type="component" value="Unassembled WGS sequence"/>
</dbReference>
<dbReference type="SMART" id="SM00557">
    <property type="entry name" value="IG_FLMN"/>
    <property type="match status" value="2"/>
</dbReference>
<protein>
    <recommendedName>
        <fullName evidence="6">Filamin</fullName>
    </recommendedName>
</protein>
<dbReference type="InterPro" id="IPR001298">
    <property type="entry name" value="Filamin/ABP280_rpt"/>
</dbReference>
<dbReference type="VEuPathDB" id="VectorBase:GAUT014791"/>
<evidence type="ECO:0000256" key="1">
    <source>
        <dbReference type="ARBA" id="ARBA00009238"/>
    </source>
</evidence>
<dbReference type="EnsemblMetazoa" id="GAUT014791-RA">
    <property type="protein sequence ID" value="GAUT014791-PA"/>
    <property type="gene ID" value="GAUT014791"/>
</dbReference>
<dbReference type="InterPro" id="IPR017868">
    <property type="entry name" value="Filamin/ABP280_repeat-like"/>
</dbReference>
<keyword evidence="2" id="KW-0677">Repeat</keyword>
<evidence type="ECO:0000313" key="5">
    <source>
        <dbReference type="Proteomes" id="UP000078200"/>
    </source>
</evidence>
<dbReference type="STRING" id="7395.A0A1A9UTH3"/>
<dbReference type="AlphaFoldDB" id="A0A1A9UTH3"/>
<accession>A0A1A9UTH3</accession>
<dbReference type="FunFam" id="2.60.40.10:FF:000096">
    <property type="entry name" value="filamin-C isoform X2"/>
    <property type="match status" value="1"/>
</dbReference>
<feature type="repeat" description="Filamin" evidence="3">
    <location>
        <begin position="168"/>
        <end position="263"/>
    </location>
</feature>
<proteinExistence type="inferred from homology"/>
<organism evidence="4 5">
    <name type="scientific">Glossina austeni</name>
    <name type="common">Savannah tsetse fly</name>
    <dbReference type="NCBI Taxonomy" id="7395"/>
    <lineage>
        <taxon>Eukaryota</taxon>
        <taxon>Metazoa</taxon>
        <taxon>Ecdysozoa</taxon>
        <taxon>Arthropoda</taxon>
        <taxon>Hexapoda</taxon>
        <taxon>Insecta</taxon>
        <taxon>Pterygota</taxon>
        <taxon>Neoptera</taxon>
        <taxon>Endopterygota</taxon>
        <taxon>Diptera</taxon>
        <taxon>Brachycera</taxon>
        <taxon>Muscomorpha</taxon>
        <taxon>Hippoboscoidea</taxon>
        <taxon>Glossinidae</taxon>
        <taxon>Glossina</taxon>
    </lineage>
</organism>
<dbReference type="GO" id="GO:0051015">
    <property type="term" value="F:actin filament binding"/>
    <property type="evidence" value="ECO:0007669"/>
    <property type="project" value="InterPro"/>
</dbReference>
<reference evidence="4" key="1">
    <citation type="submission" date="2020-05" db="UniProtKB">
        <authorList>
            <consortium name="EnsemblMetazoa"/>
        </authorList>
    </citation>
    <scope>IDENTIFICATION</scope>
    <source>
        <strain evidence="4">TTRI</strain>
    </source>
</reference>
<dbReference type="SUPFAM" id="SSF81296">
    <property type="entry name" value="E set domains"/>
    <property type="match status" value="2"/>
</dbReference>
<dbReference type="PANTHER" id="PTHR38537">
    <property type="entry name" value="JITTERBUG, ISOFORM N"/>
    <property type="match status" value="1"/>
</dbReference>
<evidence type="ECO:0000256" key="2">
    <source>
        <dbReference type="ARBA" id="ARBA00022737"/>
    </source>
</evidence>